<keyword evidence="2" id="KW-1185">Reference proteome</keyword>
<evidence type="ECO:0000313" key="1">
    <source>
        <dbReference type="EMBL" id="MFC4501737.1"/>
    </source>
</evidence>
<dbReference type="EMBL" id="JBHSFK010000012">
    <property type="protein sequence ID" value="MFC4501737.1"/>
    <property type="molecule type" value="Genomic_DNA"/>
</dbReference>
<dbReference type="RefSeq" id="WP_381173777.1">
    <property type="nucleotide sequence ID" value="NZ_JBHSFK010000012.1"/>
</dbReference>
<proteinExistence type="predicted"/>
<dbReference type="Proteomes" id="UP001595839">
    <property type="component" value="Unassembled WGS sequence"/>
</dbReference>
<reference evidence="2" key="1">
    <citation type="journal article" date="2019" name="Int. J. Syst. Evol. Microbiol.">
        <title>The Global Catalogue of Microorganisms (GCM) 10K type strain sequencing project: providing services to taxonomists for standard genome sequencing and annotation.</title>
        <authorList>
            <consortium name="The Broad Institute Genomics Platform"/>
            <consortium name="The Broad Institute Genome Sequencing Center for Infectious Disease"/>
            <person name="Wu L."/>
            <person name="Ma J."/>
        </authorList>
    </citation>
    <scope>NUCLEOTIDE SEQUENCE [LARGE SCALE GENOMIC DNA]</scope>
    <source>
        <strain evidence="2">CGMCC 4.7177</strain>
    </source>
</reference>
<organism evidence="1 2">
    <name type="scientific">Streptomyces vulcanius</name>
    <dbReference type="NCBI Taxonomy" id="1441876"/>
    <lineage>
        <taxon>Bacteria</taxon>
        <taxon>Bacillati</taxon>
        <taxon>Actinomycetota</taxon>
        <taxon>Actinomycetes</taxon>
        <taxon>Kitasatosporales</taxon>
        <taxon>Streptomycetaceae</taxon>
        <taxon>Streptomyces</taxon>
    </lineage>
</organism>
<sequence length="171" mass="18973">MGALPESDLELRKLLSAGFNGEAIAARYNVGPSAVYNRFNRMGISLKGPGSPVSSALPWDIARHPDKRRLTNQAPFRGLRYFLQKRMGEKLSERAELDLRAFLNKVRSGYVLALQDDVGFAYVPREDRDGNLVVRWPTRIREDDPRATLFVDCQSPAEGAPAQEGGRGIAS</sequence>
<gene>
    <name evidence="1" type="ORF">ACFPIH_19735</name>
</gene>
<comment type="caution">
    <text evidence="1">The sequence shown here is derived from an EMBL/GenBank/DDBJ whole genome shotgun (WGS) entry which is preliminary data.</text>
</comment>
<accession>A0ABV9AQQ7</accession>
<name>A0ABV9AQQ7_9ACTN</name>
<protein>
    <submittedName>
        <fullName evidence="1">Uncharacterized protein</fullName>
    </submittedName>
</protein>
<evidence type="ECO:0000313" key="2">
    <source>
        <dbReference type="Proteomes" id="UP001595839"/>
    </source>
</evidence>